<evidence type="ECO:0000256" key="3">
    <source>
        <dbReference type="ARBA" id="ARBA00023186"/>
    </source>
</evidence>
<keyword evidence="2" id="KW-0694">RNA-binding</keyword>
<evidence type="ECO:0000256" key="2">
    <source>
        <dbReference type="ARBA" id="ARBA00022884"/>
    </source>
</evidence>
<dbReference type="PANTHER" id="PTHR38106:SF1">
    <property type="entry name" value="RNA CHAPERONE PROQ"/>
    <property type="match status" value="1"/>
</dbReference>
<geneLocation type="plasmid" evidence="6">
    <name>pKpQIL-307_48</name>
</geneLocation>
<protein>
    <recommendedName>
        <fullName evidence="5">ProQ/FinO domain-containing protein</fullName>
    </recommendedName>
</protein>
<dbReference type="Gene3D" id="1.10.1710.10">
    <property type="entry name" value="ProQ/FinO domain"/>
    <property type="match status" value="1"/>
</dbReference>
<dbReference type="SMART" id="SM00945">
    <property type="entry name" value="ProQ"/>
    <property type="match status" value="1"/>
</dbReference>
<evidence type="ECO:0000256" key="4">
    <source>
        <dbReference type="SAM" id="MobiDB-lite"/>
    </source>
</evidence>
<keyword evidence="6" id="KW-0614">Plasmid</keyword>
<dbReference type="EMBL" id="KY271403">
    <property type="protein sequence ID" value="ARR90057.1"/>
    <property type="molecule type" value="Genomic_DNA"/>
</dbReference>
<accession>A0A2Z2GQT5</accession>
<reference evidence="6" key="1">
    <citation type="journal article" date="2017" name="Microb. Genom.">
        <title>Diversity, virulence, and antimicrobial resistance of the KPC-producing Klebsiella pneumoniae ST307 clone.</title>
        <authorList>
            <person name="Villa L."/>
            <person name="Feudi C."/>
            <person name="Fortini D."/>
            <person name="Brisse S."/>
            <person name="Passet V."/>
            <person name="Bonura C."/>
            <person name="Endimiani A."/>
            <person name="Mammina C."/>
            <person name="Ocampo A.M."/>
            <person name="Jimenez J.N."/>
            <person name="Doumith M."/>
            <person name="Woodford N."/>
            <person name="Hopkins K."/>
            <person name="Carattoli A."/>
        </authorList>
    </citation>
    <scope>NUCLEOTIDE SEQUENCE</scope>
    <source>
        <strain evidence="6">Kp_48</strain>
        <plasmid evidence="6">pKpQIL-307_48</plasmid>
    </source>
</reference>
<dbReference type="GO" id="GO:0034057">
    <property type="term" value="F:RNA strand-exchange activity"/>
    <property type="evidence" value="ECO:0007669"/>
    <property type="project" value="InterPro"/>
</dbReference>
<dbReference type="SUPFAM" id="SSF48657">
    <property type="entry name" value="FinO-like"/>
    <property type="match status" value="1"/>
</dbReference>
<evidence type="ECO:0000259" key="5">
    <source>
        <dbReference type="SMART" id="SM00945"/>
    </source>
</evidence>
<dbReference type="InterPro" id="IPR023529">
    <property type="entry name" value="ProQ"/>
</dbReference>
<evidence type="ECO:0000256" key="1">
    <source>
        <dbReference type="ARBA" id="ARBA00022490"/>
    </source>
</evidence>
<dbReference type="Pfam" id="PF04352">
    <property type="entry name" value="ProQ"/>
    <property type="match status" value="1"/>
</dbReference>
<dbReference type="GO" id="GO:0033592">
    <property type="term" value="F:RNA strand annealing activity"/>
    <property type="evidence" value="ECO:0007669"/>
    <property type="project" value="InterPro"/>
</dbReference>
<feature type="region of interest" description="Disordered" evidence="4">
    <location>
        <begin position="1"/>
        <end position="69"/>
    </location>
</feature>
<name>A0A2Z2GQT5_KLEPN</name>
<dbReference type="GO" id="GO:0010608">
    <property type="term" value="P:post-transcriptional regulation of gene expression"/>
    <property type="evidence" value="ECO:0007669"/>
    <property type="project" value="InterPro"/>
</dbReference>
<dbReference type="InterPro" id="IPR016103">
    <property type="entry name" value="ProQ/FinO"/>
</dbReference>
<dbReference type="Pfam" id="PF11140">
    <property type="entry name" value="DUF2913"/>
    <property type="match status" value="1"/>
</dbReference>
<dbReference type="PANTHER" id="PTHR38106">
    <property type="entry name" value="RNA CHAPERONE PROQ"/>
    <property type="match status" value="1"/>
</dbReference>
<keyword evidence="1" id="KW-0963">Cytoplasm</keyword>
<organism evidence="6">
    <name type="scientific">Klebsiella pneumoniae</name>
    <dbReference type="NCBI Taxonomy" id="573"/>
    <lineage>
        <taxon>Bacteria</taxon>
        <taxon>Pseudomonadati</taxon>
        <taxon>Pseudomonadota</taxon>
        <taxon>Gammaproteobacteria</taxon>
        <taxon>Enterobacterales</taxon>
        <taxon>Enterobacteriaceae</taxon>
        <taxon>Klebsiella/Raoultella group</taxon>
        <taxon>Klebsiella</taxon>
        <taxon>Klebsiella pneumoniae complex</taxon>
    </lineage>
</organism>
<feature type="compositionally biased region" description="Low complexity" evidence="4">
    <location>
        <begin position="34"/>
        <end position="46"/>
    </location>
</feature>
<dbReference type="GO" id="GO:0005829">
    <property type="term" value="C:cytosol"/>
    <property type="evidence" value="ECO:0007669"/>
    <property type="project" value="TreeGrafter"/>
</dbReference>
<dbReference type="InterPro" id="IPR036442">
    <property type="entry name" value="ProQ/FinO_sf"/>
</dbReference>
<sequence length="385" mass="43274">MTEKKAPVIVVRKSRLKDPESGQTHPAPPLREITTGAPAALAAPDTPDAKNTTARSPDKRNRHAQKSRDRMALFARTFPALWPEFEKGKFRPMKVGIKEQVKAYIDAHPDCGMTFGTWIQAIRTVTSRIEYQRCLKEGTPRYDIHGEPVGTVTAPEAEYARLQVSRIRAKMDLSRAAREKKTMTKLNKSGHLAWCGLIALALARQDGGVRSAAQANLFLTRWLATALKQRRFPREVSQDISWLLAQGRRHGIKARLPEKMDYLWRSCSGELSEQNDLFRLTYALETAKDMLWNYRLLNDREWAGRYAVTLNAGVNGIYLSRTHLDAAFDDNGRQINPLLTRLTGNVADLMPLFSRCGWLAAPERNTSLPHLFTLMAGQGVPGKGD</sequence>
<proteinExistence type="predicted"/>
<dbReference type="AlphaFoldDB" id="A0A2Z2GQT5"/>
<evidence type="ECO:0000313" key="6">
    <source>
        <dbReference type="EMBL" id="ARR90057.1"/>
    </source>
</evidence>
<feature type="domain" description="ProQ/FinO" evidence="5">
    <location>
        <begin position="65"/>
        <end position="180"/>
    </location>
</feature>
<dbReference type="InterPro" id="IPR021316">
    <property type="entry name" value="DUF2913"/>
</dbReference>
<keyword evidence="3" id="KW-0143">Chaperone</keyword>